<keyword evidence="3" id="KW-1185">Reference proteome</keyword>
<feature type="signal peptide" evidence="1">
    <location>
        <begin position="1"/>
        <end position="22"/>
    </location>
</feature>
<sequence>MQLKTLTATAVVLLGLISTAQAVDINQQGAKEIEANLSRLLPKDAAKGFVTVNPAGTRYEIVYDFAALLKKADPKNFSIKGLNPWSIFATPEESGLWTIEGNNSLDVTGAFKAPGQPNTEFTYVIDSLISNGVFDPAISYLKSGDFSSKALRFSSKTEKEEVSVETGPSTYKMTSSDAELKGRTNFAGSGTMNAFVETISGKEVPAVEIRADSVDFAAAVNGVSINDFREILAFVIEHADDKKLKRADSEKIKELLRKSFPLLTSLNETITLNKVSVSSVAGSGGADSIDYTIGVSGPSDAMRFDVGMAAKRISLDTALLPEMYAPFVPEELELQFGFPELNVAALGEELMKVDYTDEKKSSEESDKAFAKLMTNGEMVVAFPKISARSSVYDAEISGEVRGVPKSTTEYSMTASILARDFDKTITAIQELAKSNPELNQVSFGLMMVKGFGKTDPDGRQRWDVSVARDGSITVNGQVVKGAN</sequence>
<dbReference type="AlphaFoldDB" id="A0A7W6CR67"/>
<reference evidence="2 3" key="1">
    <citation type="submission" date="2020-08" db="EMBL/GenBank/DDBJ databases">
        <title>Genomic Encyclopedia of Type Strains, Phase IV (KMG-IV): sequencing the most valuable type-strain genomes for metagenomic binning, comparative biology and taxonomic classification.</title>
        <authorList>
            <person name="Goeker M."/>
        </authorList>
    </citation>
    <scope>NUCLEOTIDE SEQUENCE [LARGE SCALE GENOMIC DNA]</scope>
    <source>
        <strain evidence="2 3">DSM 26575</strain>
    </source>
</reference>
<evidence type="ECO:0008006" key="4">
    <source>
        <dbReference type="Google" id="ProtNLM"/>
    </source>
</evidence>
<proteinExistence type="predicted"/>
<evidence type="ECO:0000313" key="2">
    <source>
        <dbReference type="EMBL" id="MBB3963633.1"/>
    </source>
</evidence>
<keyword evidence="1" id="KW-0732">Signal</keyword>
<organism evidence="2 3">
    <name type="scientific">Rhizobium metallidurans</name>
    <dbReference type="NCBI Taxonomy" id="1265931"/>
    <lineage>
        <taxon>Bacteria</taxon>
        <taxon>Pseudomonadati</taxon>
        <taxon>Pseudomonadota</taxon>
        <taxon>Alphaproteobacteria</taxon>
        <taxon>Hyphomicrobiales</taxon>
        <taxon>Rhizobiaceae</taxon>
        <taxon>Rhizobium/Agrobacterium group</taxon>
        <taxon>Rhizobium</taxon>
    </lineage>
</organism>
<protein>
    <recommendedName>
        <fullName evidence="4">DUF945 family protein</fullName>
    </recommendedName>
</protein>
<dbReference type="EMBL" id="JACIDW010000002">
    <property type="protein sequence ID" value="MBB3963633.1"/>
    <property type="molecule type" value="Genomic_DNA"/>
</dbReference>
<accession>A0A7W6CR67</accession>
<dbReference type="RefSeq" id="WP_183899322.1">
    <property type="nucleotide sequence ID" value="NZ_JACIDW010000002.1"/>
</dbReference>
<evidence type="ECO:0000313" key="3">
    <source>
        <dbReference type="Proteomes" id="UP000582090"/>
    </source>
</evidence>
<evidence type="ECO:0000256" key="1">
    <source>
        <dbReference type="SAM" id="SignalP"/>
    </source>
</evidence>
<gene>
    <name evidence="2" type="ORF">GGQ67_001258</name>
</gene>
<feature type="chain" id="PRO_5031222846" description="DUF945 family protein" evidence="1">
    <location>
        <begin position="23"/>
        <end position="483"/>
    </location>
</feature>
<name>A0A7W6CR67_9HYPH</name>
<dbReference type="Proteomes" id="UP000582090">
    <property type="component" value="Unassembled WGS sequence"/>
</dbReference>
<comment type="caution">
    <text evidence="2">The sequence shown here is derived from an EMBL/GenBank/DDBJ whole genome shotgun (WGS) entry which is preliminary data.</text>
</comment>